<dbReference type="Proteomes" id="UP000228896">
    <property type="component" value="Unassembled WGS sequence"/>
</dbReference>
<organism evidence="1 2">
    <name type="scientific">Candidatus Falkowbacteria bacterium CG02_land_8_20_14_3_00_36_14</name>
    <dbReference type="NCBI Taxonomy" id="1974560"/>
    <lineage>
        <taxon>Bacteria</taxon>
        <taxon>Candidatus Falkowiibacteriota</taxon>
    </lineage>
</organism>
<sequence length="60" mass="7141">MEKEGFGEEFSICSSFCFGEIRGGIFGGTIEKRIEIWYIVHMRFNHTYIIIPYKRIVNNY</sequence>
<gene>
    <name evidence="1" type="ORF">COS18_02615</name>
</gene>
<proteinExistence type="predicted"/>
<accession>A0A2M7DP55</accession>
<protein>
    <submittedName>
        <fullName evidence="1">Uncharacterized protein</fullName>
    </submittedName>
</protein>
<evidence type="ECO:0000313" key="1">
    <source>
        <dbReference type="EMBL" id="PIV51541.1"/>
    </source>
</evidence>
<dbReference type="AlphaFoldDB" id="A0A2M7DP55"/>
<name>A0A2M7DP55_9BACT</name>
<dbReference type="EMBL" id="PETS01000058">
    <property type="protein sequence ID" value="PIV51541.1"/>
    <property type="molecule type" value="Genomic_DNA"/>
</dbReference>
<reference evidence="2" key="1">
    <citation type="submission" date="2017-09" db="EMBL/GenBank/DDBJ databases">
        <title>Depth-based differentiation of microbial function through sediment-hosted aquifers and enrichment of novel symbionts in the deep terrestrial subsurface.</title>
        <authorList>
            <person name="Probst A.J."/>
            <person name="Ladd B."/>
            <person name="Jarett J.K."/>
            <person name="Geller-Mcgrath D.E."/>
            <person name="Sieber C.M.K."/>
            <person name="Emerson J.B."/>
            <person name="Anantharaman K."/>
            <person name="Thomas B.C."/>
            <person name="Malmstrom R."/>
            <person name="Stieglmeier M."/>
            <person name="Klingl A."/>
            <person name="Woyke T."/>
            <person name="Ryan C.M."/>
            <person name="Banfield J.F."/>
        </authorList>
    </citation>
    <scope>NUCLEOTIDE SEQUENCE [LARGE SCALE GENOMIC DNA]</scope>
</reference>
<comment type="caution">
    <text evidence="1">The sequence shown here is derived from an EMBL/GenBank/DDBJ whole genome shotgun (WGS) entry which is preliminary data.</text>
</comment>
<evidence type="ECO:0000313" key="2">
    <source>
        <dbReference type="Proteomes" id="UP000228896"/>
    </source>
</evidence>